<feature type="region of interest" description="Disordered" evidence="5">
    <location>
        <begin position="123"/>
        <end position="153"/>
    </location>
</feature>
<feature type="region of interest" description="Disordered" evidence="5">
    <location>
        <begin position="280"/>
        <end position="304"/>
    </location>
</feature>
<sequence length="421" mass="45233">MFSLFRGVGDVVMVYVEHAGVSEGRGDGGTDEVVDSEGDGNKYENSRVGLGEDVGATNEDDGESGPDSDSEASSAANFEYFAERDALCDKLVDMDVNVFEDINEELSNDINENINEELSNDINENINEDSDGESLHSHNNSGDDEPIGKYPEFDKSRNMKHVELKLGMIFANAAKFKTTLREHSIQQGYQYKYKKNEGLRRRQLIMDEARNYEVAVSVDHIFEVTQLLTTCNIDFDARSCTCRLWELTGIPCVHAATCLVHNNLDPVMINPGGNERWRGAGRGKGIIGRGTRRGRGVGRGNSAGVDIDGGANGVGVDSGAVVDSGVGASGPSVDRGVGASDAIIDSGAKTSTGLGSTMSSLMAPSRSLITAQIMEGMNDINNTIGRSSSPSAREAIQAFQKTLQRVRETSVENIATSVVEE</sequence>
<evidence type="ECO:0000313" key="7">
    <source>
        <dbReference type="EMBL" id="KAK3043540.1"/>
    </source>
</evidence>
<name>A0AA88XJE2_9ASTE</name>
<dbReference type="InterPro" id="IPR006564">
    <property type="entry name" value="Znf_PMZ"/>
</dbReference>
<keyword evidence="2 4" id="KW-0863">Zinc-finger</keyword>
<evidence type="ECO:0000313" key="8">
    <source>
        <dbReference type="Proteomes" id="UP001188597"/>
    </source>
</evidence>
<evidence type="ECO:0000256" key="5">
    <source>
        <dbReference type="SAM" id="MobiDB-lite"/>
    </source>
</evidence>
<dbReference type="InterPro" id="IPR007527">
    <property type="entry name" value="Znf_SWIM"/>
</dbReference>
<evidence type="ECO:0000256" key="1">
    <source>
        <dbReference type="ARBA" id="ARBA00022723"/>
    </source>
</evidence>
<gene>
    <name evidence="7" type="ORF">RJ639_002119</name>
</gene>
<feature type="domain" description="SWIM-type" evidence="6">
    <location>
        <begin position="212"/>
        <end position="263"/>
    </location>
</feature>
<keyword evidence="8" id="KW-1185">Reference proteome</keyword>
<accession>A0AA88XJE2</accession>
<protein>
    <recommendedName>
        <fullName evidence="6">SWIM-type domain-containing protein</fullName>
    </recommendedName>
</protein>
<reference evidence="7" key="1">
    <citation type="submission" date="2022-12" db="EMBL/GenBank/DDBJ databases">
        <title>Draft genome assemblies for two species of Escallonia (Escalloniales).</title>
        <authorList>
            <person name="Chanderbali A."/>
            <person name="Dervinis C."/>
            <person name="Anghel I."/>
            <person name="Soltis D."/>
            <person name="Soltis P."/>
            <person name="Zapata F."/>
        </authorList>
    </citation>
    <scope>NUCLEOTIDE SEQUENCE</scope>
    <source>
        <strain evidence="7">UCBG64.0493</strain>
        <tissue evidence="7">Leaf</tissue>
    </source>
</reference>
<dbReference type="AlphaFoldDB" id="A0AA88XJE2"/>
<evidence type="ECO:0000259" key="6">
    <source>
        <dbReference type="PROSITE" id="PS50966"/>
    </source>
</evidence>
<dbReference type="GO" id="GO:0008270">
    <property type="term" value="F:zinc ion binding"/>
    <property type="evidence" value="ECO:0007669"/>
    <property type="project" value="UniProtKB-KW"/>
</dbReference>
<organism evidence="7 8">
    <name type="scientific">Escallonia herrerae</name>
    <dbReference type="NCBI Taxonomy" id="1293975"/>
    <lineage>
        <taxon>Eukaryota</taxon>
        <taxon>Viridiplantae</taxon>
        <taxon>Streptophyta</taxon>
        <taxon>Embryophyta</taxon>
        <taxon>Tracheophyta</taxon>
        <taxon>Spermatophyta</taxon>
        <taxon>Magnoliopsida</taxon>
        <taxon>eudicotyledons</taxon>
        <taxon>Gunneridae</taxon>
        <taxon>Pentapetalae</taxon>
        <taxon>asterids</taxon>
        <taxon>campanulids</taxon>
        <taxon>Escalloniales</taxon>
        <taxon>Escalloniaceae</taxon>
        <taxon>Escallonia</taxon>
    </lineage>
</organism>
<proteinExistence type="predicted"/>
<evidence type="ECO:0000256" key="4">
    <source>
        <dbReference type="PROSITE-ProRule" id="PRU00325"/>
    </source>
</evidence>
<comment type="caution">
    <text evidence="7">The sequence shown here is derived from an EMBL/GenBank/DDBJ whole genome shotgun (WGS) entry which is preliminary data.</text>
</comment>
<dbReference type="Proteomes" id="UP001188597">
    <property type="component" value="Unassembled WGS sequence"/>
</dbReference>
<dbReference type="EMBL" id="JAVXUP010000005">
    <property type="protein sequence ID" value="KAK3043540.1"/>
    <property type="molecule type" value="Genomic_DNA"/>
</dbReference>
<evidence type="ECO:0000256" key="3">
    <source>
        <dbReference type="ARBA" id="ARBA00022833"/>
    </source>
</evidence>
<feature type="compositionally biased region" description="Acidic residues" evidence="5">
    <location>
        <begin position="29"/>
        <end position="38"/>
    </location>
</feature>
<feature type="compositionally biased region" description="Acidic residues" evidence="5">
    <location>
        <begin position="58"/>
        <end position="70"/>
    </location>
</feature>
<keyword evidence="3" id="KW-0862">Zinc</keyword>
<keyword evidence="1" id="KW-0479">Metal-binding</keyword>
<dbReference type="PROSITE" id="PS50966">
    <property type="entry name" value="ZF_SWIM"/>
    <property type="match status" value="1"/>
</dbReference>
<dbReference type="SMART" id="SM00575">
    <property type="entry name" value="ZnF_PMZ"/>
    <property type="match status" value="1"/>
</dbReference>
<feature type="region of interest" description="Disordered" evidence="5">
    <location>
        <begin position="21"/>
        <end position="74"/>
    </location>
</feature>
<dbReference type="Pfam" id="PF04434">
    <property type="entry name" value="SWIM"/>
    <property type="match status" value="1"/>
</dbReference>
<evidence type="ECO:0000256" key="2">
    <source>
        <dbReference type="ARBA" id="ARBA00022771"/>
    </source>
</evidence>